<dbReference type="SUPFAM" id="SSF90257">
    <property type="entry name" value="Myosin rod fragments"/>
    <property type="match status" value="1"/>
</dbReference>
<dbReference type="Gene3D" id="1.20.5.340">
    <property type="match status" value="1"/>
</dbReference>
<evidence type="ECO:0000313" key="2">
    <source>
        <dbReference type="EMBL" id="THZ13557.1"/>
    </source>
</evidence>
<dbReference type="AlphaFoldDB" id="A0A4S9SR23"/>
<comment type="caution">
    <text evidence="2">The sequence shown here is derived from an EMBL/GenBank/DDBJ whole genome shotgun (WGS) entry which is preliminary data.</text>
</comment>
<reference evidence="2 3" key="1">
    <citation type="submission" date="2018-10" db="EMBL/GenBank/DDBJ databases">
        <title>Fifty Aureobasidium pullulans genomes reveal a recombining polyextremotolerant generalist.</title>
        <authorList>
            <person name="Gostincar C."/>
            <person name="Turk M."/>
            <person name="Zajc J."/>
            <person name="Gunde-Cimerman N."/>
        </authorList>
    </citation>
    <scope>NUCLEOTIDE SEQUENCE [LARGE SCALE GENOMIC DNA]</scope>
    <source>
        <strain evidence="2 3">EXF-3863</strain>
    </source>
</reference>
<organism evidence="2 3">
    <name type="scientific">Aureobasidium pullulans</name>
    <name type="common">Black yeast</name>
    <name type="synonym">Pullularia pullulans</name>
    <dbReference type="NCBI Taxonomy" id="5580"/>
    <lineage>
        <taxon>Eukaryota</taxon>
        <taxon>Fungi</taxon>
        <taxon>Dikarya</taxon>
        <taxon>Ascomycota</taxon>
        <taxon>Pezizomycotina</taxon>
        <taxon>Dothideomycetes</taxon>
        <taxon>Dothideomycetidae</taxon>
        <taxon>Dothideales</taxon>
        <taxon>Saccotheciaceae</taxon>
        <taxon>Aureobasidium</taxon>
    </lineage>
</organism>
<sequence length="389" mass="43594">MIYSLVPHSLVITFIMPYTLINLLDLIEIGGQSICVGSKSGGKERCGNHNLVTDVEKADLILLMMGSGASRKLVRMFLRNLAVFSLCKKNHQGQIDGVVKKWTEHTASTSMFEDTKSSKIPRIWYQTVENLKAELQQAQSLYSSAKTEAQKLKVSLEDARLQGQKAQELAQNTQTEVQRLLTENKNLETSLAQISQERRVSNLEISKLETQVETLLQAKVELSESNIYLRTECTAAEEQVKTIRLQFATMEDVNSKLREDLEKTQQANLDLDDTVSNLKSGVQDWKNKSIDLEWQVASLEKRLEVSTTSKDSLRGKLTDLRAKFDASKATEKKLTETNATLNLRTRELEKLQREIKLVECGDGRDETAIGAGMSGEAQSASTSWQCAVM</sequence>
<feature type="coiled-coil region" evidence="1">
    <location>
        <begin position="128"/>
        <end position="302"/>
    </location>
</feature>
<evidence type="ECO:0000256" key="1">
    <source>
        <dbReference type="SAM" id="Coils"/>
    </source>
</evidence>
<gene>
    <name evidence="2" type="ORF">D6C91_07790</name>
</gene>
<evidence type="ECO:0000313" key="3">
    <source>
        <dbReference type="Proteomes" id="UP000308005"/>
    </source>
</evidence>
<protein>
    <submittedName>
        <fullName evidence="2">Uncharacterized protein</fullName>
    </submittedName>
</protein>
<dbReference type="Proteomes" id="UP000308005">
    <property type="component" value="Unassembled WGS sequence"/>
</dbReference>
<dbReference type="EMBL" id="QZBM01000481">
    <property type="protein sequence ID" value="THZ13557.1"/>
    <property type="molecule type" value="Genomic_DNA"/>
</dbReference>
<accession>A0A4S9SR23</accession>
<name>A0A4S9SR23_AURPU</name>
<proteinExistence type="predicted"/>
<keyword evidence="1" id="KW-0175">Coiled coil</keyword>